<reference evidence="2" key="1">
    <citation type="submission" date="2022-03" db="EMBL/GenBank/DDBJ databases">
        <title>Genome Identification and Characterization of new species Bdellovibrio reynosense LBG001 sp. nov. from a Mexico soil sample.</title>
        <authorList>
            <person name="Camilli A."/>
            <person name="Ajao Y."/>
            <person name="Guo X."/>
        </authorList>
    </citation>
    <scope>NUCLEOTIDE SEQUENCE</scope>
    <source>
        <strain evidence="2">LBG001</strain>
    </source>
</reference>
<feature type="compositionally biased region" description="Gly residues" evidence="1">
    <location>
        <begin position="243"/>
        <end position="258"/>
    </location>
</feature>
<feature type="region of interest" description="Disordered" evidence="1">
    <location>
        <begin position="189"/>
        <end position="224"/>
    </location>
</feature>
<gene>
    <name evidence="2" type="ORF">MNR06_09260</name>
</gene>
<evidence type="ECO:0000313" key="2">
    <source>
        <dbReference type="EMBL" id="UOE99884.1"/>
    </source>
</evidence>
<dbReference type="Proteomes" id="UP000830116">
    <property type="component" value="Chromosome"/>
</dbReference>
<dbReference type="PROSITE" id="PS51257">
    <property type="entry name" value="PROKAR_LIPOPROTEIN"/>
    <property type="match status" value="1"/>
</dbReference>
<evidence type="ECO:0008006" key="4">
    <source>
        <dbReference type="Google" id="ProtNLM"/>
    </source>
</evidence>
<dbReference type="EMBL" id="CP093442">
    <property type="protein sequence ID" value="UOE99884.1"/>
    <property type="molecule type" value="Genomic_DNA"/>
</dbReference>
<sequence length="307" mass="32421">MKRKMIFLIILLHFGAFLLGCVEVRDNNETDSKKKVVPPATIEEDTSDDSIDSSAWVVDEPYYLIDGRWINQTEMDLIKSRPYQPGKYAFTFDTVKITHRGALYTQGHDVELKIKKLLSDDGTIATFPSSARAHVGITGKNGGHLVIKIEKAQGPTKIYLQGENGADGLAGNPPDATMKGIPGSVAEVYCKGSNNPSRESAAPGPGKKGHSGTNGTDGGNSGTLLLEIEDNTDVKLNIQKNAGRGGVGGQGGQGGAGGDPAKSKRKCEIAVYKKPGAVGPKGDNGLSGKNGIVQEYCIVTPEGAECH</sequence>
<evidence type="ECO:0000313" key="3">
    <source>
        <dbReference type="Proteomes" id="UP000830116"/>
    </source>
</evidence>
<dbReference type="RefSeq" id="WP_243535299.1">
    <property type="nucleotide sequence ID" value="NZ_CP093442.1"/>
</dbReference>
<keyword evidence="3" id="KW-1185">Reference proteome</keyword>
<accession>A0ABY4C4J0</accession>
<name>A0ABY4C4J0_9BACT</name>
<evidence type="ECO:0000256" key="1">
    <source>
        <dbReference type="SAM" id="MobiDB-lite"/>
    </source>
</evidence>
<feature type="region of interest" description="Disordered" evidence="1">
    <location>
        <begin position="240"/>
        <end position="264"/>
    </location>
</feature>
<protein>
    <recommendedName>
        <fullName evidence="4">Collagen-like protein</fullName>
    </recommendedName>
</protein>
<proteinExistence type="predicted"/>
<organism evidence="2 3">
    <name type="scientific">Bdellovibrio reynosensis</name>
    <dbReference type="NCBI Taxonomy" id="2835041"/>
    <lineage>
        <taxon>Bacteria</taxon>
        <taxon>Pseudomonadati</taxon>
        <taxon>Bdellovibrionota</taxon>
        <taxon>Bdellovibrionia</taxon>
        <taxon>Bdellovibrionales</taxon>
        <taxon>Pseudobdellovibrionaceae</taxon>
        <taxon>Bdellovibrio</taxon>
    </lineage>
</organism>